<sequence length="205" mass="21705">MRTNRTTVNRRTLLAVLVLAAGTLGGVPAVDAAHKAVVRAFAYHPVPTEAGIAVVPWDDSHDNLRIRGAFQEALQARGRLLDAEGALLLRFEVLVRRLGPAASEPSLGSVSGGSGGGVTAQFNVWSSTEDSLLTGLHGRAGRRSTVLQLEATLRERGGERRVLWRGEAQTELGDMGRAEAAMRVVPALAARLGEKLTATTVTLTP</sequence>
<dbReference type="AlphaFoldDB" id="A0A369TDG7"/>
<comment type="caution">
    <text evidence="2">The sequence shown here is derived from an EMBL/GenBank/DDBJ whole genome shotgun (WGS) entry which is preliminary data.</text>
</comment>
<feature type="signal peptide" evidence="1">
    <location>
        <begin position="1"/>
        <end position="32"/>
    </location>
</feature>
<gene>
    <name evidence="2" type="ORF">DRB17_06915</name>
</gene>
<evidence type="ECO:0000313" key="2">
    <source>
        <dbReference type="EMBL" id="RDD62882.1"/>
    </source>
</evidence>
<dbReference type="EMBL" id="QPMH01000004">
    <property type="protein sequence ID" value="RDD62882.1"/>
    <property type="molecule type" value="Genomic_DNA"/>
</dbReference>
<name>A0A369TDG7_9PROT</name>
<evidence type="ECO:0008006" key="4">
    <source>
        <dbReference type="Google" id="ProtNLM"/>
    </source>
</evidence>
<organism evidence="2 3">
    <name type="scientific">Ferruginivarius sediminum</name>
    <dbReference type="NCBI Taxonomy" id="2661937"/>
    <lineage>
        <taxon>Bacteria</taxon>
        <taxon>Pseudomonadati</taxon>
        <taxon>Pseudomonadota</taxon>
        <taxon>Alphaproteobacteria</taxon>
        <taxon>Rhodospirillales</taxon>
        <taxon>Rhodospirillaceae</taxon>
        <taxon>Ferruginivarius</taxon>
    </lineage>
</organism>
<evidence type="ECO:0000256" key="1">
    <source>
        <dbReference type="SAM" id="SignalP"/>
    </source>
</evidence>
<keyword evidence="1" id="KW-0732">Signal</keyword>
<dbReference type="Proteomes" id="UP000253941">
    <property type="component" value="Unassembled WGS sequence"/>
</dbReference>
<dbReference type="InterPro" id="IPR006311">
    <property type="entry name" value="TAT_signal"/>
</dbReference>
<protein>
    <recommendedName>
        <fullName evidence="4">DUF4136 domain-containing protein</fullName>
    </recommendedName>
</protein>
<evidence type="ECO:0000313" key="3">
    <source>
        <dbReference type="Proteomes" id="UP000253941"/>
    </source>
</evidence>
<accession>A0A369TDG7</accession>
<reference evidence="2 3" key="1">
    <citation type="submission" date="2018-07" db="EMBL/GenBank/DDBJ databases">
        <title>Venubactetium sediminum gen. nov., sp. nov., isolated from a marine solar saltern.</title>
        <authorList>
            <person name="Wang S."/>
        </authorList>
    </citation>
    <scope>NUCLEOTIDE SEQUENCE [LARGE SCALE GENOMIC DNA]</scope>
    <source>
        <strain evidence="2 3">WD2A32</strain>
    </source>
</reference>
<keyword evidence="3" id="KW-1185">Reference proteome</keyword>
<proteinExistence type="predicted"/>
<dbReference type="PROSITE" id="PS51318">
    <property type="entry name" value="TAT"/>
    <property type="match status" value="1"/>
</dbReference>
<dbReference type="RefSeq" id="WP_114581457.1">
    <property type="nucleotide sequence ID" value="NZ_QPMH01000004.1"/>
</dbReference>
<feature type="chain" id="PRO_5016911265" description="DUF4136 domain-containing protein" evidence="1">
    <location>
        <begin position="33"/>
        <end position="205"/>
    </location>
</feature>